<gene>
    <name evidence="5" type="ORF">CLM73_00275</name>
</gene>
<evidence type="ECO:0000313" key="6">
    <source>
        <dbReference type="Proteomes" id="UP000239477"/>
    </source>
</evidence>
<dbReference type="GO" id="GO:0005829">
    <property type="term" value="C:cytosol"/>
    <property type="evidence" value="ECO:0007669"/>
    <property type="project" value="TreeGrafter"/>
</dbReference>
<dbReference type="GO" id="GO:0043565">
    <property type="term" value="F:sequence-specific DNA binding"/>
    <property type="evidence" value="ECO:0007669"/>
    <property type="project" value="InterPro"/>
</dbReference>
<sequence>MNLDKFDLAILKVLQDNARASLNDIGAAVGLSSTPCWNRIKRMEGAGVIRGYTVDIDPASLGFMDTVIVHVTLESHSEETLYEFGRALAQIPEVLEAFLVSGDYDYYIRIAVRDTRDYERLLREQLYRIPGIRHSKSCFVLRRLKETKLPLTGPGPGPAT</sequence>
<feature type="domain" description="HTH asnC-type" evidence="4">
    <location>
        <begin position="3"/>
        <end position="64"/>
    </location>
</feature>
<accession>A0A2S0I106</accession>
<organism evidence="5 6">
    <name type="scientific">Achromobacter spanius</name>
    <dbReference type="NCBI Taxonomy" id="217203"/>
    <lineage>
        <taxon>Bacteria</taxon>
        <taxon>Pseudomonadati</taxon>
        <taxon>Pseudomonadota</taxon>
        <taxon>Betaproteobacteria</taxon>
        <taxon>Burkholderiales</taxon>
        <taxon>Alcaligenaceae</taxon>
        <taxon>Achromobacter</taxon>
    </lineage>
</organism>
<dbReference type="InterPro" id="IPR000485">
    <property type="entry name" value="AsnC-type_HTH_dom"/>
</dbReference>
<keyword evidence="3" id="KW-0804">Transcription</keyword>
<reference evidence="5 6" key="1">
    <citation type="submission" date="2017-09" db="EMBL/GenBank/DDBJ databases">
        <title>Genomic, metabolic, and phenotypic characteristics of bacterial isolates from the natural microbiome of the model nematode Caenorhabditis elegans.</title>
        <authorList>
            <person name="Zimmermann J."/>
            <person name="Obeng N."/>
            <person name="Yang W."/>
            <person name="Obeng O."/>
            <person name="Kissoyan K."/>
            <person name="Pees B."/>
            <person name="Dirksen P."/>
            <person name="Hoppner M."/>
            <person name="Franke A."/>
            <person name="Rosenstiel P."/>
            <person name="Leippe M."/>
            <person name="Dierking K."/>
            <person name="Kaleta C."/>
            <person name="Schulenburg H."/>
        </authorList>
    </citation>
    <scope>NUCLEOTIDE SEQUENCE [LARGE SCALE GENOMIC DNA]</scope>
    <source>
        <strain evidence="5 6">MYb73</strain>
    </source>
</reference>
<keyword evidence="6" id="KW-1185">Reference proteome</keyword>
<dbReference type="GO" id="GO:0043200">
    <property type="term" value="P:response to amino acid"/>
    <property type="evidence" value="ECO:0007669"/>
    <property type="project" value="TreeGrafter"/>
</dbReference>
<dbReference type="PANTHER" id="PTHR30154">
    <property type="entry name" value="LEUCINE-RESPONSIVE REGULATORY PROTEIN"/>
    <property type="match status" value="1"/>
</dbReference>
<evidence type="ECO:0000256" key="2">
    <source>
        <dbReference type="ARBA" id="ARBA00023125"/>
    </source>
</evidence>
<dbReference type="Gene3D" id="1.10.10.10">
    <property type="entry name" value="Winged helix-like DNA-binding domain superfamily/Winged helix DNA-binding domain"/>
    <property type="match status" value="1"/>
</dbReference>
<dbReference type="EMBL" id="CP023270">
    <property type="protein sequence ID" value="AVJ25683.1"/>
    <property type="molecule type" value="Genomic_DNA"/>
</dbReference>
<dbReference type="RefSeq" id="WP_105236833.1">
    <property type="nucleotide sequence ID" value="NZ_CP023270.1"/>
</dbReference>
<dbReference type="InterPro" id="IPR011008">
    <property type="entry name" value="Dimeric_a/b-barrel"/>
</dbReference>
<dbReference type="PROSITE" id="PS50956">
    <property type="entry name" value="HTH_ASNC_2"/>
    <property type="match status" value="1"/>
</dbReference>
<protein>
    <submittedName>
        <fullName evidence="5">AsnC family transcriptional regulator</fullName>
    </submittedName>
</protein>
<keyword evidence="1" id="KW-0805">Transcription regulation</keyword>
<dbReference type="OrthoDB" id="8526125at2"/>
<dbReference type="SUPFAM" id="SSF54909">
    <property type="entry name" value="Dimeric alpha+beta barrel"/>
    <property type="match status" value="1"/>
</dbReference>
<dbReference type="Gene3D" id="3.30.70.920">
    <property type="match status" value="1"/>
</dbReference>
<proteinExistence type="predicted"/>
<dbReference type="SUPFAM" id="SSF46785">
    <property type="entry name" value="Winged helix' DNA-binding domain"/>
    <property type="match status" value="1"/>
</dbReference>
<dbReference type="Proteomes" id="UP000239477">
    <property type="component" value="Chromosome"/>
</dbReference>
<dbReference type="InterPro" id="IPR036388">
    <property type="entry name" value="WH-like_DNA-bd_sf"/>
</dbReference>
<evidence type="ECO:0000259" key="4">
    <source>
        <dbReference type="PROSITE" id="PS50956"/>
    </source>
</evidence>
<evidence type="ECO:0000313" key="5">
    <source>
        <dbReference type="EMBL" id="AVJ25683.1"/>
    </source>
</evidence>
<dbReference type="Pfam" id="PF01037">
    <property type="entry name" value="AsnC_trans_reg"/>
    <property type="match status" value="1"/>
</dbReference>
<dbReference type="InterPro" id="IPR019888">
    <property type="entry name" value="Tscrpt_reg_AsnC-like"/>
</dbReference>
<name>A0A2S0I106_9BURK</name>
<dbReference type="InterPro" id="IPR036390">
    <property type="entry name" value="WH_DNA-bd_sf"/>
</dbReference>
<dbReference type="AlphaFoldDB" id="A0A2S0I106"/>
<evidence type="ECO:0000256" key="1">
    <source>
        <dbReference type="ARBA" id="ARBA00023015"/>
    </source>
</evidence>
<dbReference type="InterPro" id="IPR019887">
    <property type="entry name" value="Tscrpt_reg_AsnC/Lrp_C"/>
</dbReference>
<dbReference type="SMART" id="SM00344">
    <property type="entry name" value="HTH_ASNC"/>
    <property type="match status" value="1"/>
</dbReference>
<dbReference type="InterPro" id="IPR019885">
    <property type="entry name" value="Tscrpt_reg_HTH_AsnC-type_CS"/>
</dbReference>
<dbReference type="Pfam" id="PF13404">
    <property type="entry name" value="HTH_AsnC-type"/>
    <property type="match status" value="1"/>
</dbReference>
<dbReference type="PRINTS" id="PR00033">
    <property type="entry name" value="HTHASNC"/>
</dbReference>
<dbReference type="PANTHER" id="PTHR30154:SF34">
    <property type="entry name" value="TRANSCRIPTIONAL REGULATOR AZLB"/>
    <property type="match status" value="1"/>
</dbReference>
<keyword evidence="2" id="KW-0238">DNA-binding</keyword>
<evidence type="ECO:0000256" key="3">
    <source>
        <dbReference type="ARBA" id="ARBA00023163"/>
    </source>
</evidence>
<dbReference type="PROSITE" id="PS00519">
    <property type="entry name" value="HTH_ASNC_1"/>
    <property type="match status" value="1"/>
</dbReference>